<dbReference type="RefSeq" id="WP_162671409.1">
    <property type="nucleotide sequence ID" value="NZ_LR593886.1"/>
</dbReference>
<dbReference type="SUPFAM" id="SSF56349">
    <property type="entry name" value="DNA breaking-rejoining enzymes"/>
    <property type="match status" value="1"/>
</dbReference>
<dbReference type="AlphaFoldDB" id="A0A6P2D971"/>
<reference evidence="4 5" key="1">
    <citation type="submission" date="2019-05" db="EMBL/GenBank/DDBJ databases">
        <authorList>
            <consortium name="Science for Life Laboratories"/>
        </authorList>
    </citation>
    <scope>NUCLEOTIDE SEQUENCE [LARGE SCALE GENOMIC DNA]</scope>
    <source>
        <strain evidence="4">Soil9</strain>
    </source>
</reference>
<dbReference type="Pfam" id="PF00589">
    <property type="entry name" value="Phage_integrase"/>
    <property type="match status" value="1"/>
</dbReference>
<dbReference type="InterPro" id="IPR050090">
    <property type="entry name" value="Tyrosine_recombinase_XerCD"/>
</dbReference>
<dbReference type="EMBL" id="LR593886">
    <property type="protein sequence ID" value="VTR97901.1"/>
    <property type="molecule type" value="Genomic_DNA"/>
</dbReference>
<evidence type="ECO:0000256" key="1">
    <source>
        <dbReference type="ARBA" id="ARBA00023172"/>
    </source>
</evidence>
<dbReference type="GO" id="GO:0015074">
    <property type="term" value="P:DNA integration"/>
    <property type="evidence" value="ECO:0007669"/>
    <property type="project" value="InterPro"/>
</dbReference>
<dbReference type="Gene3D" id="1.10.443.10">
    <property type="entry name" value="Intergrase catalytic core"/>
    <property type="match status" value="1"/>
</dbReference>
<dbReference type="GO" id="GO:0006310">
    <property type="term" value="P:DNA recombination"/>
    <property type="evidence" value="ECO:0007669"/>
    <property type="project" value="UniProtKB-KW"/>
</dbReference>
<keyword evidence="5" id="KW-1185">Reference proteome</keyword>
<feature type="region of interest" description="Disordered" evidence="2">
    <location>
        <begin position="295"/>
        <end position="319"/>
    </location>
</feature>
<gene>
    <name evidence="4" type="ORF">SOIL9_04850</name>
</gene>
<dbReference type="InterPro" id="IPR013762">
    <property type="entry name" value="Integrase-like_cat_sf"/>
</dbReference>
<protein>
    <recommendedName>
        <fullName evidence="3">Tyr recombinase domain-containing protein</fullName>
    </recommendedName>
</protein>
<keyword evidence="1" id="KW-0233">DNA recombination</keyword>
<dbReference type="PROSITE" id="PS51898">
    <property type="entry name" value="TYR_RECOMBINASE"/>
    <property type="match status" value="1"/>
</dbReference>
<dbReference type="GO" id="GO:0003677">
    <property type="term" value="F:DNA binding"/>
    <property type="evidence" value="ECO:0007669"/>
    <property type="project" value="InterPro"/>
</dbReference>
<accession>A0A6P2D971</accession>
<dbReference type="Proteomes" id="UP000464178">
    <property type="component" value="Chromosome"/>
</dbReference>
<dbReference type="CDD" id="cd00397">
    <property type="entry name" value="DNA_BRE_C"/>
    <property type="match status" value="1"/>
</dbReference>
<name>A0A6P2D971_9BACT</name>
<evidence type="ECO:0000256" key="2">
    <source>
        <dbReference type="SAM" id="MobiDB-lite"/>
    </source>
</evidence>
<proteinExistence type="predicted"/>
<feature type="domain" description="Tyr recombinase" evidence="3">
    <location>
        <begin position="184"/>
        <end position="394"/>
    </location>
</feature>
<dbReference type="InterPro" id="IPR011010">
    <property type="entry name" value="DNA_brk_join_enz"/>
</dbReference>
<dbReference type="InterPro" id="IPR002104">
    <property type="entry name" value="Integrase_catalytic"/>
</dbReference>
<evidence type="ECO:0000259" key="3">
    <source>
        <dbReference type="PROSITE" id="PS51898"/>
    </source>
</evidence>
<evidence type="ECO:0000313" key="5">
    <source>
        <dbReference type="Proteomes" id="UP000464178"/>
    </source>
</evidence>
<dbReference type="KEGG" id="gms:SOIL9_04850"/>
<dbReference type="PANTHER" id="PTHR30349">
    <property type="entry name" value="PHAGE INTEGRASE-RELATED"/>
    <property type="match status" value="1"/>
</dbReference>
<evidence type="ECO:0000313" key="4">
    <source>
        <dbReference type="EMBL" id="VTR97901.1"/>
    </source>
</evidence>
<sequence length="396" mass="43979">MARPKNHTPTYKKHSSTGLARCWVTLGKYGSPESRAEFARIIAELATSPTPQIGPISRTGTPPAALLTIDQMLLAFLAHAERYYRGRDGEPTDEVREIRRSLLYVHKLYGHTPAAEFGPRALAAARQQMISADWCRTLINRRVERIKRAFKWAASQELVPVTMYDALRTLQGLQKGRTTAREAEPVKPVDLARVRATLPFLTAHVRAMVELQHLTGMRPGEVCALALADIDRTGDTWLYHPPFHKTAHHGKDRLIPIGPKARVVLEAFLSARVIDPAAPLFSPALAREEWGQAARAKRKSKVPPAQMNRRVSHPKKGPGTAYTVTTYGKAIRKAAERAGLPSWHPNQLRHTFATEVRKHHGLEAAQVLLGHSRADVTQVYSKRNLALALKVAAEIG</sequence>
<organism evidence="4 5">
    <name type="scientific">Gemmata massiliana</name>
    <dbReference type="NCBI Taxonomy" id="1210884"/>
    <lineage>
        <taxon>Bacteria</taxon>
        <taxon>Pseudomonadati</taxon>
        <taxon>Planctomycetota</taxon>
        <taxon>Planctomycetia</taxon>
        <taxon>Gemmatales</taxon>
        <taxon>Gemmataceae</taxon>
        <taxon>Gemmata</taxon>
    </lineage>
</organism>
<dbReference type="PANTHER" id="PTHR30349:SF64">
    <property type="entry name" value="PROPHAGE INTEGRASE INTD-RELATED"/>
    <property type="match status" value="1"/>
</dbReference>